<dbReference type="EMBL" id="JAATIQ010000601">
    <property type="protein sequence ID" value="KAF4350387.1"/>
    <property type="molecule type" value="Genomic_DNA"/>
</dbReference>
<protein>
    <recommendedName>
        <fullName evidence="12">Cytochrome b5 heme-binding domain-containing protein</fullName>
    </recommendedName>
</protein>
<name>A0A7J6DW75_CANSA</name>
<keyword evidence="6" id="KW-0479">Metal-binding</keyword>
<keyword evidence="14" id="KW-1185">Reference proteome</keyword>
<dbReference type="GO" id="GO:0020037">
    <property type="term" value="F:heme binding"/>
    <property type="evidence" value="ECO:0007669"/>
    <property type="project" value="InterPro"/>
</dbReference>
<evidence type="ECO:0000256" key="1">
    <source>
        <dbReference type="ARBA" id="ARBA00004141"/>
    </source>
</evidence>
<feature type="transmembrane region" description="Helical" evidence="11">
    <location>
        <begin position="514"/>
        <end position="536"/>
    </location>
</feature>
<comment type="subcellular location">
    <subcellularLocation>
        <location evidence="1">Membrane</location>
        <topology evidence="1">Multi-pass membrane protein</topology>
    </subcellularLocation>
</comment>
<feature type="region of interest" description="Disordered" evidence="10">
    <location>
        <begin position="15"/>
        <end position="39"/>
    </location>
</feature>
<dbReference type="PANTHER" id="PTHR31645:SF4">
    <property type="entry name" value="METAL-NICOTIANAMINE TRANSPORTER YSL3"/>
    <property type="match status" value="1"/>
</dbReference>
<dbReference type="InterPro" id="IPR001199">
    <property type="entry name" value="Cyt_B5-like_heme/steroid-bd"/>
</dbReference>
<feature type="transmembrane region" description="Helical" evidence="11">
    <location>
        <begin position="914"/>
        <end position="932"/>
    </location>
</feature>
<feature type="transmembrane region" description="Helical" evidence="11">
    <location>
        <begin position="1106"/>
        <end position="1127"/>
    </location>
</feature>
<feature type="transmembrane region" description="Helical" evidence="11">
    <location>
        <begin position="641"/>
        <end position="661"/>
    </location>
</feature>
<feature type="transmembrane region" description="Helical" evidence="11">
    <location>
        <begin position="172"/>
        <end position="193"/>
    </location>
</feature>
<evidence type="ECO:0000256" key="3">
    <source>
        <dbReference type="ARBA" id="ARBA00022448"/>
    </source>
</evidence>
<reference evidence="13 14" key="1">
    <citation type="journal article" date="2020" name="bioRxiv">
        <title>Sequence and annotation of 42 cannabis genomes reveals extensive copy number variation in cannabinoid synthesis and pathogen resistance genes.</title>
        <authorList>
            <person name="Mckernan K.J."/>
            <person name="Helbert Y."/>
            <person name="Kane L.T."/>
            <person name="Ebling H."/>
            <person name="Zhang L."/>
            <person name="Liu B."/>
            <person name="Eaton Z."/>
            <person name="Mclaughlin S."/>
            <person name="Kingan S."/>
            <person name="Baybayan P."/>
            <person name="Concepcion G."/>
            <person name="Jordan M."/>
            <person name="Riva A."/>
            <person name="Barbazuk W."/>
            <person name="Harkins T."/>
        </authorList>
    </citation>
    <scope>NUCLEOTIDE SEQUENCE [LARGE SCALE GENOMIC DNA]</scope>
    <source>
        <strain evidence="14">cv. Jamaican Lion 4</strain>
        <tissue evidence="13">Leaf</tissue>
    </source>
</reference>
<evidence type="ECO:0000256" key="2">
    <source>
        <dbReference type="ARBA" id="ARBA00010276"/>
    </source>
</evidence>
<dbReference type="GO" id="GO:0005886">
    <property type="term" value="C:plasma membrane"/>
    <property type="evidence" value="ECO:0007669"/>
    <property type="project" value="TreeGrafter"/>
</dbReference>
<dbReference type="GO" id="GO:0035673">
    <property type="term" value="F:oligopeptide transmembrane transporter activity"/>
    <property type="evidence" value="ECO:0007669"/>
    <property type="project" value="InterPro"/>
</dbReference>
<dbReference type="InterPro" id="IPR045035">
    <property type="entry name" value="YSL-like"/>
</dbReference>
<keyword evidence="7 11" id="KW-1133">Transmembrane helix</keyword>
<dbReference type="PROSITE" id="PS50255">
    <property type="entry name" value="CYTOCHROME_B5_2"/>
    <property type="match status" value="1"/>
</dbReference>
<dbReference type="PANTHER" id="PTHR31645">
    <property type="entry name" value="OLIGOPEPTIDE TRANSPORTER YGL114W-RELATED"/>
    <property type="match status" value="1"/>
</dbReference>
<evidence type="ECO:0000256" key="4">
    <source>
        <dbReference type="ARBA" id="ARBA00022617"/>
    </source>
</evidence>
<feature type="transmembrane region" description="Helical" evidence="11">
    <location>
        <begin position="740"/>
        <end position="759"/>
    </location>
</feature>
<dbReference type="Gene3D" id="3.10.120.10">
    <property type="entry name" value="Cytochrome b5-like heme/steroid binding domain"/>
    <property type="match status" value="1"/>
</dbReference>
<feature type="transmembrane region" description="Helical" evidence="11">
    <location>
        <begin position="55"/>
        <end position="77"/>
    </location>
</feature>
<feature type="transmembrane region" description="Helical" evidence="11">
    <location>
        <begin position="1320"/>
        <end position="1341"/>
    </location>
</feature>
<feature type="transmembrane region" description="Helical" evidence="11">
    <location>
        <begin position="803"/>
        <end position="825"/>
    </location>
</feature>
<keyword evidence="9 11" id="KW-0472">Membrane</keyword>
<feature type="domain" description="Cytochrome b5 heme-binding" evidence="12">
    <location>
        <begin position="1358"/>
        <end position="1434"/>
    </location>
</feature>
<feature type="transmembrane region" description="Helical" evidence="11">
    <location>
        <begin position="1198"/>
        <end position="1218"/>
    </location>
</feature>
<sequence>MFVVVIDFIMENGTKHMEGSSSSSSEIEKFEREDMEEVGHEPEDLNRIAPWTEQITLRGLVASIVIGIIYSVIVMKLNLTTGLVPNLNVSAALLAFVFIRTWTKLLSKAGIMSSPFTRQENTIIQTCAVACYSIAVGGGFGSYLLGLNQKTYEQAGIDTVGNTPGSTKEPGIGWMTGFLFVTCFVGLLALVPLRKIMIIDYKLSYPSGTATAVLINGFHTPKGDKKAKKQVHGFMRFFSISFLWGFFQWFYSGGDQCGFNQFPTFGLKAWKNSFYFDFSATYVGAGMICSHLVNLSLLLGAVLSWGVMWPLIRGLKGEWFPQTLSESSMKSLNGYKVFISIALILGDGLYNFLKILFFTATSIHTKMKNKTLKTSSNKQDETLDDLKRNELFVRDSIPLWIAFVGYGFFALISIIIIPIMFPELKWYYVVVAYVLAPSLSFCNAYGAGLTDMNMAYNYGKVALFVLASLAGKENGVVAGLVGCGLIKSIVSISSDLMHDFKTGHLTLTSPRSMLVSQAIGTAIGCVAAPVTFFLFYKAFDVGNPDGEYKAPYAIIYRNMAILGVQGFSALPQHCLQLCYGFFAFAIGANLVRDLSPKHISKWVPLPMAMAVPFLVGAYFAIDMCVGSLVVFVWHKMNDKNAALMIPAVASGLICGDGLWILPSSILALAKSPLPGICSMCDIEKRLCIPISSFDLFRSSFEENSKIENETTYNGGLEIEKFKRDDMEIAPWTKQITLRGLVASIVIGIIYSVIVMKLILTTGMVPNLNVSAALLAFVFVRTWTNLLSKVGIVSSPFTRQENTTIQTCAVACYGIAVAGGFGSYLLGLNQKTYEQAGVDTEGNTIGSTKEPGIGWITGFLFVTCFVGLLTLVPLRKIMIIDYKLSYPSGTATAVLINGFHTPKGDKMAKKQVDGFMRFFSISFIWGFFQWFYSGGDQCGFNQFPIFGFKAWKNSFYFDFSATYVGAGMICSHLVNLSLLLGAVLSWGVMWPLIRGLKGEWFPQTLSESSMKSLNGYKVFISIALILGDGLYNFLKILFFTATNIHTKMKNKAHKTSINNQTETLDDLKRNELFVRDSIPLWIACVGYGFFALISIITIPIMFPELKWYYVVVAYILAPSLSFCNAYGAGLTDMNMAYNYGKVALFVLANLAGKDNGVVAGLVGCGLIKSIVSISSDLMHDFKTGHLTLTSPRSMLVSQAIGTAIGCVVAPVTFFLFYKAFNVGDPNGEYKAPYAIIYRNMAILGVQGFSALPQHCLQLCYGFFTFAIGANLLRDLSPKHIGKWVPLPMAMAVPFLVGAYFAIDMCVGSLVVFVWHKLNDQTAALMIPAVASGLICGDGLWILPSSILSLAKLRIMASDPKVHKFEEVAQHNKTKDCWLIVSGKVYDVTPFMDDHPGGDEVLLSATGKDATNDFEDVGHSDSAREMMEQYYIGEIDAATVPLKRTYIPPQQTPHNPDKTPEFVIKILQFLVPLLILGLAFAVRHFTKQE</sequence>
<evidence type="ECO:0000256" key="5">
    <source>
        <dbReference type="ARBA" id="ARBA00022692"/>
    </source>
</evidence>
<evidence type="ECO:0000256" key="7">
    <source>
        <dbReference type="ARBA" id="ARBA00022989"/>
    </source>
</evidence>
<dbReference type="InterPro" id="IPR036400">
    <property type="entry name" value="Cyt_B5-like_heme/steroid_sf"/>
</dbReference>
<dbReference type="InterPro" id="IPR018506">
    <property type="entry name" value="Cyt_B5_heme-BS"/>
</dbReference>
<evidence type="ECO:0000259" key="12">
    <source>
        <dbReference type="PROSITE" id="PS50255"/>
    </source>
</evidence>
<dbReference type="FunFam" id="3.10.120.10:FF:000002">
    <property type="entry name" value="Cytochrome b5 type B"/>
    <property type="match status" value="1"/>
</dbReference>
<feature type="transmembrane region" description="Helical" evidence="11">
    <location>
        <begin position="1077"/>
        <end position="1100"/>
    </location>
</feature>
<dbReference type="Pfam" id="PF00173">
    <property type="entry name" value="Cyt-b5"/>
    <property type="match status" value="1"/>
</dbReference>
<gene>
    <name evidence="13" type="ORF">G4B88_030905</name>
</gene>
<feature type="transmembrane region" description="Helical" evidence="11">
    <location>
        <begin position="83"/>
        <end position="102"/>
    </location>
</feature>
<feature type="transmembrane region" description="Helical" evidence="11">
    <location>
        <begin position="123"/>
        <end position="145"/>
    </location>
</feature>
<evidence type="ECO:0000256" key="8">
    <source>
        <dbReference type="ARBA" id="ARBA00023004"/>
    </source>
</evidence>
<keyword evidence="8" id="KW-0408">Iron</keyword>
<comment type="similarity">
    <text evidence="2">Belongs to the YSL (TC 2.A.67.2) family.</text>
</comment>
<dbReference type="InterPro" id="IPR004813">
    <property type="entry name" value="OPT"/>
</dbReference>
<dbReference type="SMART" id="SM01117">
    <property type="entry name" value="Cyt-b5"/>
    <property type="match status" value="1"/>
</dbReference>
<comment type="caution">
    <text evidence="13">The sequence shown here is derived from an EMBL/GenBank/DDBJ whole genome shotgun (WGS) entry which is preliminary data.</text>
</comment>
<dbReference type="GO" id="GO:0010039">
    <property type="term" value="P:response to iron ion"/>
    <property type="evidence" value="ECO:0007669"/>
    <property type="project" value="TreeGrafter"/>
</dbReference>
<proteinExistence type="inferred from homology"/>
<evidence type="ECO:0000256" key="11">
    <source>
        <dbReference type="SAM" id="Phobius"/>
    </source>
</evidence>
<accession>A0A7J6DW75</accession>
<dbReference type="Proteomes" id="UP000583929">
    <property type="component" value="Unassembled WGS sequence"/>
</dbReference>
<evidence type="ECO:0000256" key="9">
    <source>
        <dbReference type="ARBA" id="ARBA00023136"/>
    </source>
</evidence>
<feature type="transmembrane region" description="Helical" evidence="11">
    <location>
        <begin position="476"/>
        <end position="493"/>
    </location>
</feature>
<dbReference type="PRINTS" id="PR00363">
    <property type="entry name" value="CYTOCHROMEB5"/>
</dbReference>
<dbReference type="PROSITE" id="PS00191">
    <property type="entry name" value="CYTOCHROME_B5_1"/>
    <property type="match status" value="1"/>
</dbReference>
<feature type="transmembrane region" description="Helical" evidence="11">
    <location>
        <begin position="1157"/>
        <end position="1177"/>
    </location>
</feature>
<dbReference type="GO" id="GO:0048316">
    <property type="term" value="P:seed development"/>
    <property type="evidence" value="ECO:0007669"/>
    <property type="project" value="TreeGrafter"/>
</dbReference>
<feature type="transmembrane region" description="Helical" evidence="11">
    <location>
        <begin position="1460"/>
        <end position="1480"/>
    </location>
</feature>
<feature type="compositionally biased region" description="Basic and acidic residues" evidence="10">
    <location>
        <begin position="26"/>
        <end position="39"/>
    </location>
</feature>
<evidence type="ECO:0000313" key="13">
    <source>
        <dbReference type="EMBL" id="KAF4350387.1"/>
    </source>
</evidence>
<keyword evidence="3" id="KW-0813">Transport</keyword>
<keyword evidence="4" id="KW-0349">Heme</keyword>
<dbReference type="GO" id="GO:0051980">
    <property type="term" value="F:iron-nicotianamine transmembrane transporter activity"/>
    <property type="evidence" value="ECO:0007669"/>
    <property type="project" value="TreeGrafter"/>
</dbReference>
<evidence type="ECO:0000256" key="10">
    <source>
        <dbReference type="SAM" id="MobiDB-lite"/>
    </source>
</evidence>
<dbReference type="Pfam" id="PF03169">
    <property type="entry name" value="OPT"/>
    <property type="match status" value="2"/>
</dbReference>
<evidence type="ECO:0000313" key="14">
    <source>
        <dbReference type="Proteomes" id="UP000583929"/>
    </source>
</evidence>
<feature type="transmembrane region" description="Helical" evidence="11">
    <location>
        <begin position="397"/>
        <end position="420"/>
    </location>
</feature>
<keyword evidence="5 11" id="KW-0812">Transmembrane</keyword>
<organism evidence="13 14">
    <name type="scientific">Cannabis sativa</name>
    <name type="common">Hemp</name>
    <name type="synonym">Marijuana</name>
    <dbReference type="NCBI Taxonomy" id="3483"/>
    <lineage>
        <taxon>Eukaryota</taxon>
        <taxon>Viridiplantae</taxon>
        <taxon>Streptophyta</taxon>
        <taxon>Embryophyta</taxon>
        <taxon>Tracheophyta</taxon>
        <taxon>Spermatophyta</taxon>
        <taxon>Magnoliopsida</taxon>
        <taxon>eudicotyledons</taxon>
        <taxon>Gunneridae</taxon>
        <taxon>Pentapetalae</taxon>
        <taxon>rosids</taxon>
        <taxon>fabids</taxon>
        <taxon>Rosales</taxon>
        <taxon>Cannabaceae</taxon>
        <taxon>Cannabis</taxon>
    </lineage>
</organism>
<feature type="transmembrane region" description="Helical" evidence="11">
    <location>
        <begin position="852"/>
        <end position="873"/>
    </location>
</feature>
<dbReference type="NCBIfam" id="TIGR00728">
    <property type="entry name" value="OPT_sfam"/>
    <property type="match status" value="2"/>
</dbReference>
<dbReference type="SUPFAM" id="SSF55856">
    <property type="entry name" value="Cytochrome b5-like heme/steroid binding domain"/>
    <property type="match status" value="1"/>
</dbReference>
<feature type="transmembrane region" description="Helical" evidence="11">
    <location>
        <begin position="1254"/>
        <end position="1271"/>
    </location>
</feature>
<evidence type="ECO:0000256" key="6">
    <source>
        <dbReference type="ARBA" id="ARBA00022723"/>
    </source>
</evidence>
<feature type="transmembrane region" description="Helical" evidence="11">
    <location>
        <begin position="570"/>
        <end position="591"/>
    </location>
</feature>
<dbReference type="GO" id="GO:0046872">
    <property type="term" value="F:metal ion binding"/>
    <property type="evidence" value="ECO:0007669"/>
    <property type="project" value="UniProtKB-KW"/>
</dbReference>
<feature type="transmembrane region" description="Helical" evidence="11">
    <location>
        <begin position="1291"/>
        <end position="1313"/>
    </location>
</feature>
<feature type="transmembrane region" description="Helical" evidence="11">
    <location>
        <begin position="335"/>
        <end position="360"/>
    </location>
</feature>
<feature type="transmembrane region" description="Helical" evidence="11">
    <location>
        <begin position="234"/>
        <end position="252"/>
    </location>
</feature>
<feature type="transmembrane region" description="Helical" evidence="11">
    <location>
        <begin position="1015"/>
        <end position="1040"/>
    </location>
</feature>
<feature type="transmembrane region" description="Helical" evidence="11">
    <location>
        <begin position="426"/>
        <end position="447"/>
    </location>
</feature>